<gene>
    <name evidence="1" type="ORF">GSD1FS_1032</name>
</gene>
<sequence length="113" mass="12770">MIDQLINISILSVGINDSGERVGTRVALVAQDDSGIQVGRDEVGTRLANWSPQGGGDDGWVIEYMEFRDGMRRAQKRGNRWLAWLLCHRREARRPPEVPRHSEGRLLSEGVIY</sequence>
<evidence type="ECO:0000313" key="1">
    <source>
        <dbReference type="EMBL" id="MUH59693.1"/>
    </source>
</evidence>
<dbReference type="AlphaFoldDB" id="A0A7K1J4V9"/>
<keyword evidence="2" id="KW-1185">Reference proteome</keyword>
<name>A0A7K1J4V9_9BIFI</name>
<organism evidence="1 2">
    <name type="scientific">Bifidobacterium canis</name>
    <dbReference type="NCBI Taxonomy" id="2610880"/>
    <lineage>
        <taxon>Bacteria</taxon>
        <taxon>Bacillati</taxon>
        <taxon>Actinomycetota</taxon>
        <taxon>Actinomycetes</taxon>
        <taxon>Bifidobacteriales</taxon>
        <taxon>Bifidobacteriaceae</taxon>
        <taxon>Bifidobacterium</taxon>
    </lineage>
</organism>
<evidence type="ECO:0000313" key="2">
    <source>
        <dbReference type="Proteomes" id="UP000487882"/>
    </source>
</evidence>
<accession>A0A7K1J4V9</accession>
<proteinExistence type="predicted"/>
<dbReference type="EMBL" id="WNLP01000004">
    <property type="protein sequence ID" value="MUH59693.1"/>
    <property type="molecule type" value="Genomic_DNA"/>
</dbReference>
<protein>
    <submittedName>
        <fullName evidence="1">Uncharacterized protein</fullName>
    </submittedName>
</protein>
<reference evidence="1 2" key="1">
    <citation type="submission" date="2019-09" db="EMBL/GenBank/DDBJ databases">
        <title>Bifidobacterium canis sp. nov., isolated from the digestive tract of German Shepherd dog puppy.</title>
        <authorList>
            <person name="Bunesova V."/>
        </authorList>
    </citation>
    <scope>NUCLEOTIDE SEQUENCE [LARGE SCALE GENOMIC DNA]</scope>
    <source>
        <strain evidence="1 2">GSD1FS</strain>
    </source>
</reference>
<dbReference type="Proteomes" id="UP000487882">
    <property type="component" value="Unassembled WGS sequence"/>
</dbReference>
<comment type="caution">
    <text evidence="1">The sequence shown here is derived from an EMBL/GenBank/DDBJ whole genome shotgun (WGS) entry which is preliminary data.</text>
</comment>